<organism evidence="1 2">
    <name type="scientific">Gigaspora margarita</name>
    <dbReference type="NCBI Taxonomy" id="4874"/>
    <lineage>
        <taxon>Eukaryota</taxon>
        <taxon>Fungi</taxon>
        <taxon>Fungi incertae sedis</taxon>
        <taxon>Mucoromycota</taxon>
        <taxon>Glomeromycotina</taxon>
        <taxon>Glomeromycetes</taxon>
        <taxon>Diversisporales</taxon>
        <taxon>Gigasporaceae</taxon>
        <taxon>Gigaspora</taxon>
    </lineage>
</organism>
<evidence type="ECO:0000313" key="2">
    <source>
        <dbReference type="Proteomes" id="UP000789901"/>
    </source>
</evidence>
<dbReference type="Proteomes" id="UP000789901">
    <property type="component" value="Unassembled WGS sequence"/>
</dbReference>
<keyword evidence="2" id="KW-1185">Reference proteome</keyword>
<gene>
    <name evidence="1" type="ORF">GMARGA_LOCUS24574</name>
</gene>
<name>A0ABN7W0P6_GIGMA</name>
<evidence type="ECO:0000313" key="1">
    <source>
        <dbReference type="EMBL" id="CAG8807779.1"/>
    </source>
</evidence>
<proteinExistence type="predicted"/>
<accession>A0ABN7W0P6</accession>
<feature type="non-terminal residue" evidence="1">
    <location>
        <position position="1"/>
    </location>
</feature>
<comment type="caution">
    <text evidence="1">The sequence shown here is derived from an EMBL/GenBank/DDBJ whole genome shotgun (WGS) entry which is preliminary data.</text>
</comment>
<dbReference type="EMBL" id="CAJVQB010026057">
    <property type="protein sequence ID" value="CAG8807779.1"/>
    <property type="molecule type" value="Genomic_DNA"/>
</dbReference>
<protein>
    <submittedName>
        <fullName evidence="1">31005_t:CDS:1</fullName>
    </submittedName>
</protein>
<sequence>KKDLKQKKSIESGPEIVLVNLISGYLEVLDTWISDLGRPQSTNLNLRIKLAKHEAYKPYQEFAKMYPRDDKVNDLEIEMKKEEGLI</sequence>
<reference evidence="1 2" key="1">
    <citation type="submission" date="2021-06" db="EMBL/GenBank/DDBJ databases">
        <authorList>
            <person name="Kallberg Y."/>
            <person name="Tangrot J."/>
            <person name="Rosling A."/>
        </authorList>
    </citation>
    <scope>NUCLEOTIDE SEQUENCE [LARGE SCALE GENOMIC DNA]</scope>
    <source>
        <strain evidence="1 2">120-4 pot B 10/14</strain>
    </source>
</reference>